<dbReference type="Proteomes" id="UP000553706">
    <property type="component" value="Unassembled WGS sequence"/>
</dbReference>
<keyword evidence="2" id="KW-1185">Reference proteome</keyword>
<dbReference type="AlphaFoldDB" id="A0A840VKD8"/>
<reference evidence="1 2" key="1">
    <citation type="submission" date="2020-08" db="EMBL/GenBank/DDBJ databases">
        <title>Genomic Encyclopedia of Type Strains, Phase IV (KMG-IV): sequencing the most valuable type-strain genomes for metagenomic binning, comparative biology and taxonomic classification.</title>
        <authorList>
            <person name="Goeker M."/>
        </authorList>
    </citation>
    <scope>NUCLEOTIDE SEQUENCE [LARGE SCALE GENOMIC DNA]</scope>
    <source>
        <strain evidence="1 2">DSM 27026</strain>
    </source>
</reference>
<accession>A0A840VKD8</accession>
<dbReference type="RefSeq" id="WP_183266642.1">
    <property type="nucleotide sequence ID" value="NZ_JACHFJ010000008.1"/>
</dbReference>
<sequence>MTFHLVVLKPFDGYQRGELITNTATVEKILAGSQASFVVRVMAKEG</sequence>
<evidence type="ECO:0000313" key="2">
    <source>
        <dbReference type="Proteomes" id="UP000553706"/>
    </source>
</evidence>
<organism evidence="1 2">
    <name type="scientific">Acidocella aromatica</name>
    <dbReference type="NCBI Taxonomy" id="1303579"/>
    <lineage>
        <taxon>Bacteria</taxon>
        <taxon>Pseudomonadati</taxon>
        <taxon>Pseudomonadota</taxon>
        <taxon>Alphaproteobacteria</taxon>
        <taxon>Acetobacterales</taxon>
        <taxon>Acidocellaceae</taxon>
        <taxon>Acidocella</taxon>
    </lineage>
</organism>
<dbReference type="EMBL" id="JACHFJ010000008">
    <property type="protein sequence ID" value="MBB5373635.1"/>
    <property type="molecule type" value="Genomic_DNA"/>
</dbReference>
<comment type="caution">
    <text evidence="1">The sequence shown here is derived from an EMBL/GenBank/DDBJ whole genome shotgun (WGS) entry which is preliminary data.</text>
</comment>
<gene>
    <name evidence="1" type="ORF">HNP71_001899</name>
</gene>
<proteinExistence type="predicted"/>
<name>A0A840VKD8_9PROT</name>
<evidence type="ECO:0000313" key="1">
    <source>
        <dbReference type="EMBL" id="MBB5373635.1"/>
    </source>
</evidence>
<protein>
    <submittedName>
        <fullName evidence="1">Uncharacterized protein</fullName>
    </submittedName>
</protein>